<reference evidence="11 12" key="1">
    <citation type="submission" date="2018-11" db="EMBL/GenBank/DDBJ databases">
        <title>Sequencing the genomes of 1000 actinobacteria strains.</title>
        <authorList>
            <person name="Klenk H.-P."/>
        </authorList>
    </citation>
    <scope>NUCLEOTIDE SEQUENCE [LARGE SCALE GENOMIC DNA]</scope>
    <source>
        <strain evidence="11 12">DSM 44231</strain>
    </source>
</reference>
<dbReference type="GO" id="GO:0016987">
    <property type="term" value="F:sigma factor activity"/>
    <property type="evidence" value="ECO:0007669"/>
    <property type="project" value="UniProtKB-KW"/>
</dbReference>
<dbReference type="SUPFAM" id="SSF88659">
    <property type="entry name" value="Sigma3 and sigma4 domains of RNA polymerase sigma factors"/>
    <property type="match status" value="1"/>
</dbReference>
<comment type="similarity">
    <text evidence="1 7">Belongs to the sigma-70 factor family. ECF subfamily.</text>
</comment>
<dbReference type="Gene3D" id="1.10.1740.10">
    <property type="match status" value="1"/>
</dbReference>
<dbReference type="GO" id="GO:0006352">
    <property type="term" value="P:DNA-templated transcription initiation"/>
    <property type="evidence" value="ECO:0007669"/>
    <property type="project" value="InterPro"/>
</dbReference>
<comment type="caution">
    <text evidence="11">The sequence shown here is derived from an EMBL/GenBank/DDBJ whole genome shotgun (WGS) entry which is preliminary data.</text>
</comment>
<accession>A0A3N1H5J9</accession>
<keyword evidence="5 7" id="KW-0238">DNA-binding</keyword>
<evidence type="ECO:0000256" key="4">
    <source>
        <dbReference type="ARBA" id="ARBA00023082"/>
    </source>
</evidence>
<evidence type="ECO:0000256" key="5">
    <source>
        <dbReference type="ARBA" id="ARBA00023125"/>
    </source>
</evidence>
<sequence length="356" mass="39343">MREVSLVRGSDVAQRPAGELLALARGGDGEAFRRLVEPYRRELQVHCYRVLGSVHDAEDLVQETLLAAWRGIGGFEERASVRTWLYRIATNRCLNALRAGGRRLVDPVAVRTEVALPEPSHRRSEPSWLEPYPDSLLDEVADRAPGPEARYEVRESVSLAFLTALQELPPKQRAVLVLRDVLGFRAAEVATILDTSENAVTSALKRARGTLAHELPARESAPLPNSPGERRVVDDFARAFQTGDVDAVVELLTSDARLTMPPMPLEYRGLDDVRHFLATVALHHDRRHVLIPTRANGQPAFGCYLRDPRTPVLHAHGVLVLTLAGDRITGLTRFHDNGFLPLFGLPRSLRASIGSA</sequence>
<dbReference type="RefSeq" id="WP_123743531.1">
    <property type="nucleotide sequence ID" value="NZ_RJKM01000001.1"/>
</dbReference>
<evidence type="ECO:0000313" key="12">
    <source>
        <dbReference type="Proteomes" id="UP000268727"/>
    </source>
</evidence>
<name>A0A3N1H5J9_9PSEU</name>
<dbReference type="InterPro" id="IPR000838">
    <property type="entry name" value="RNA_pol_sigma70_ECF_CS"/>
</dbReference>
<evidence type="ECO:0000259" key="8">
    <source>
        <dbReference type="Pfam" id="PF04542"/>
    </source>
</evidence>
<feature type="domain" description="RNA polymerase sigma-70 region 2" evidence="8">
    <location>
        <begin position="35"/>
        <end position="102"/>
    </location>
</feature>
<dbReference type="InterPro" id="IPR007627">
    <property type="entry name" value="RNA_pol_sigma70_r2"/>
</dbReference>
<dbReference type="NCBIfam" id="NF006089">
    <property type="entry name" value="PRK08241.1"/>
    <property type="match status" value="1"/>
</dbReference>
<dbReference type="NCBIfam" id="TIGR02937">
    <property type="entry name" value="sigma70-ECF"/>
    <property type="match status" value="1"/>
</dbReference>
<protein>
    <recommendedName>
        <fullName evidence="7">RNA polymerase sigma factor</fullName>
    </recommendedName>
</protein>
<dbReference type="Pfam" id="PF12680">
    <property type="entry name" value="SnoaL_2"/>
    <property type="match status" value="1"/>
</dbReference>
<dbReference type="GO" id="GO:0006950">
    <property type="term" value="P:response to stress"/>
    <property type="evidence" value="ECO:0007669"/>
    <property type="project" value="UniProtKB-ARBA"/>
</dbReference>
<dbReference type="CDD" id="cd06171">
    <property type="entry name" value="Sigma70_r4"/>
    <property type="match status" value="1"/>
</dbReference>
<feature type="domain" description="SnoaL-like" evidence="10">
    <location>
        <begin position="233"/>
        <end position="329"/>
    </location>
</feature>
<dbReference type="InterPro" id="IPR032710">
    <property type="entry name" value="NTF2-like_dom_sf"/>
</dbReference>
<keyword evidence="6 7" id="KW-0804">Transcription</keyword>
<dbReference type="Pfam" id="PF04542">
    <property type="entry name" value="Sigma70_r2"/>
    <property type="match status" value="1"/>
</dbReference>
<evidence type="ECO:0000259" key="9">
    <source>
        <dbReference type="Pfam" id="PF08281"/>
    </source>
</evidence>
<dbReference type="AlphaFoldDB" id="A0A3N1H5J9"/>
<gene>
    <name evidence="11" type="ORF">EDD40_3113</name>
</gene>
<proteinExistence type="inferred from homology"/>
<evidence type="ECO:0000256" key="3">
    <source>
        <dbReference type="ARBA" id="ARBA00023015"/>
    </source>
</evidence>
<comment type="subunit">
    <text evidence="2">Interacts transiently with the RNA polymerase catalytic core formed by RpoA, RpoB, RpoC and RpoZ (2 alpha, 1 beta, 1 beta' and 1 omega subunit) to form the RNA polymerase holoenzyme that can initiate transcription.</text>
</comment>
<dbReference type="Gene3D" id="3.10.450.50">
    <property type="match status" value="1"/>
</dbReference>
<evidence type="ECO:0000259" key="10">
    <source>
        <dbReference type="Pfam" id="PF12680"/>
    </source>
</evidence>
<dbReference type="SUPFAM" id="SSF88946">
    <property type="entry name" value="Sigma2 domain of RNA polymerase sigma factors"/>
    <property type="match status" value="1"/>
</dbReference>
<dbReference type="Gene3D" id="1.10.10.10">
    <property type="entry name" value="Winged helix-like DNA-binding domain superfamily/Winged helix DNA-binding domain"/>
    <property type="match status" value="1"/>
</dbReference>
<evidence type="ECO:0000313" key="11">
    <source>
        <dbReference type="EMBL" id="ROP37789.1"/>
    </source>
</evidence>
<dbReference type="PROSITE" id="PS01063">
    <property type="entry name" value="SIGMA70_ECF"/>
    <property type="match status" value="1"/>
</dbReference>
<evidence type="ECO:0000256" key="7">
    <source>
        <dbReference type="RuleBase" id="RU000716"/>
    </source>
</evidence>
<dbReference type="InterPro" id="IPR039425">
    <property type="entry name" value="RNA_pol_sigma-70-like"/>
</dbReference>
<dbReference type="InterPro" id="IPR036388">
    <property type="entry name" value="WH-like_DNA-bd_sf"/>
</dbReference>
<dbReference type="InterPro" id="IPR013325">
    <property type="entry name" value="RNA_pol_sigma_r2"/>
</dbReference>
<dbReference type="InterPro" id="IPR013324">
    <property type="entry name" value="RNA_pol_sigma_r3/r4-like"/>
</dbReference>
<dbReference type="InterPro" id="IPR037401">
    <property type="entry name" value="SnoaL-like"/>
</dbReference>
<keyword evidence="12" id="KW-1185">Reference proteome</keyword>
<keyword evidence="4 7" id="KW-0731">Sigma factor</keyword>
<organism evidence="11 12">
    <name type="scientific">Saccharothrix texasensis</name>
    <dbReference type="NCBI Taxonomy" id="103734"/>
    <lineage>
        <taxon>Bacteria</taxon>
        <taxon>Bacillati</taxon>
        <taxon>Actinomycetota</taxon>
        <taxon>Actinomycetes</taxon>
        <taxon>Pseudonocardiales</taxon>
        <taxon>Pseudonocardiaceae</taxon>
        <taxon>Saccharothrix</taxon>
    </lineage>
</organism>
<dbReference type="InterPro" id="IPR014305">
    <property type="entry name" value="RNA_pol_sigma-G_actinobac"/>
</dbReference>
<feature type="domain" description="RNA polymerase sigma factor 70 region 4 type 2" evidence="9">
    <location>
        <begin position="159"/>
        <end position="210"/>
    </location>
</feature>
<dbReference type="PANTHER" id="PTHR43133:SF65">
    <property type="entry name" value="ECF RNA POLYMERASE SIGMA FACTOR SIGG"/>
    <property type="match status" value="1"/>
</dbReference>
<keyword evidence="3 7" id="KW-0805">Transcription regulation</keyword>
<evidence type="ECO:0000256" key="1">
    <source>
        <dbReference type="ARBA" id="ARBA00010641"/>
    </source>
</evidence>
<dbReference type="Proteomes" id="UP000268727">
    <property type="component" value="Unassembled WGS sequence"/>
</dbReference>
<dbReference type="NCBIfam" id="TIGR02960">
    <property type="entry name" value="SigX5"/>
    <property type="match status" value="1"/>
</dbReference>
<dbReference type="SUPFAM" id="SSF54427">
    <property type="entry name" value="NTF2-like"/>
    <property type="match status" value="1"/>
</dbReference>
<dbReference type="InterPro" id="IPR014284">
    <property type="entry name" value="RNA_pol_sigma-70_dom"/>
</dbReference>
<dbReference type="GO" id="GO:0003677">
    <property type="term" value="F:DNA binding"/>
    <property type="evidence" value="ECO:0007669"/>
    <property type="project" value="UniProtKB-KW"/>
</dbReference>
<dbReference type="OrthoDB" id="3806887at2"/>
<evidence type="ECO:0000256" key="2">
    <source>
        <dbReference type="ARBA" id="ARBA00011344"/>
    </source>
</evidence>
<dbReference type="PANTHER" id="PTHR43133">
    <property type="entry name" value="RNA POLYMERASE ECF-TYPE SIGMA FACTO"/>
    <property type="match status" value="1"/>
</dbReference>
<evidence type="ECO:0000256" key="6">
    <source>
        <dbReference type="ARBA" id="ARBA00023163"/>
    </source>
</evidence>
<dbReference type="Pfam" id="PF08281">
    <property type="entry name" value="Sigma70_r4_2"/>
    <property type="match status" value="1"/>
</dbReference>
<dbReference type="InterPro" id="IPR013249">
    <property type="entry name" value="RNA_pol_sigma70_r4_t2"/>
</dbReference>
<dbReference type="EMBL" id="RJKM01000001">
    <property type="protein sequence ID" value="ROP37789.1"/>
    <property type="molecule type" value="Genomic_DNA"/>
</dbReference>